<evidence type="ECO:0000256" key="3">
    <source>
        <dbReference type="HAMAP-Rule" id="MF_00385"/>
    </source>
</evidence>
<dbReference type="GO" id="GO:0005737">
    <property type="term" value="C:cytoplasm"/>
    <property type="evidence" value="ECO:0007669"/>
    <property type="project" value="UniProtKB-ARBA"/>
</dbReference>
<dbReference type="Pfam" id="PF00886">
    <property type="entry name" value="Ribosomal_S16"/>
    <property type="match status" value="1"/>
</dbReference>
<dbReference type="NCBIfam" id="TIGR00002">
    <property type="entry name" value="S16"/>
    <property type="match status" value="1"/>
</dbReference>
<keyword evidence="2 3" id="KW-0687">Ribonucleoprotein</keyword>
<gene>
    <name evidence="3" type="primary">rpsP</name>
    <name evidence="4" type="ORF">COY32_00355</name>
</gene>
<protein>
    <recommendedName>
        <fullName evidence="3">Small ribosomal subunit protein bS16</fullName>
    </recommendedName>
</protein>
<accession>A0A2M7TLZ2</accession>
<comment type="similarity">
    <text evidence="3">Belongs to the bacterial ribosomal protein bS16 family.</text>
</comment>
<evidence type="ECO:0000313" key="5">
    <source>
        <dbReference type="Proteomes" id="UP000228920"/>
    </source>
</evidence>
<dbReference type="EMBL" id="PFNL01000006">
    <property type="protein sequence ID" value="PIZ48220.1"/>
    <property type="molecule type" value="Genomic_DNA"/>
</dbReference>
<dbReference type="Gene3D" id="3.30.1320.10">
    <property type="match status" value="1"/>
</dbReference>
<sequence>MVKIRLQRTGRTKVPTYRVVVADSKSRRDGRFIEIIGNYSPVGTKHIVIDKQRYAHWIGLGAQPSVTVLRLFKTLGA</sequence>
<dbReference type="GO" id="GO:0003735">
    <property type="term" value="F:structural constituent of ribosome"/>
    <property type="evidence" value="ECO:0007669"/>
    <property type="project" value="InterPro"/>
</dbReference>
<comment type="caution">
    <text evidence="4">The sequence shown here is derived from an EMBL/GenBank/DDBJ whole genome shotgun (WGS) entry which is preliminary data.</text>
</comment>
<reference evidence="5" key="1">
    <citation type="submission" date="2017-09" db="EMBL/GenBank/DDBJ databases">
        <title>Depth-based differentiation of microbial function through sediment-hosted aquifers and enrichment of novel symbionts in the deep terrestrial subsurface.</title>
        <authorList>
            <person name="Probst A.J."/>
            <person name="Ladd B."/>
            <person name="Jarett J.K."/>
            <person name="Geller-Mcgrath D.E."/>
            <person name="Sieber C.M.K."/>
            <person name="Emerson J.B."/>
            <person name="Anantharaman K."/>
            <person name="Thomas B.C."/>
            <person name="Malmstrom R."/>
            <person name="Stieglmeier M."/>
            <person name="Klingl A."/>
            <person name="Woyke T."/>
            <person name="Ryan C.M."/>
            <person name="Banfield J.F."/>
        </authorList>
    </citation>
    <scope>NUCLEOTIDE SEQUENCE [LARGE SCALE GENOMIC DNA]</scope>
</reference>
<dbReference type="SUPFAM" id="SSF54565">
    <property type="entry name" value="Ribosomal protein S16"/>
    <property type="match status" value="1"/>
</dbReference>
<organism evidence="4 5">
    <name type="scientific">candidate division WWE3 bacterium CG_4_10_14_0_2_um_filter_41_14</name>
    <dbReference type="NCBI Taxonomy" id="1975072"/>
    <lineage>
        <taxon>Bacteria</taxon>
        <taxon>Katanobacteria</taxon>
    </lineage>
</organism>
<evidence type="ECO:0000256" key="1">
    <source>
        <dbReference type="ARBA" id="ARBA00022980"/>
    </source>
</evidence>
<dbReference type="InterPro" id="IPR023803">
    <property type="entry name" value="Ribosomal_bS16_dom_sf"/>
</dbReference>
<proteinExistence type="inferred from homology"/>
<dbReference type="PANTHER" id="PTHR12919:SF20">
    <property type="entry name" value="SMALL RIBOSOMAL SUBUNIT PROTEIN BS16M"/>
    <property type="match status" value="1"/>
</dbReference>
<keyword evidence="1 3" id="KW-0689">Ribosomal protein</keyword>
<evidence type="ECO:0000256" key="2">
    <source>
        <dbReference type="ARBA" id="ARBA00023274"/>
    </source>
</evidence>
<dbReference type="HAMAP" id="MF_00385">
    <property type="entry name" value="Ribosomal_bS16"/>
    <property type="match status" value="1"/>
</dbReference>
<evidence type="ECO:0000313" key="4">
    <source>
        <dbReference type="EMBL" id="PIZ48220.1"/>
    </source>
</evidence>
<dbReference type="AlphaFoldDB" id="A0A2M7TLZ2"/>
<dbReference type="Proteomes" id="UP000228920">
    <property type="component" value="Unassembled WGS sequence"/>
</dbReference>
<dbReference type="GO" id="GO:0006412">
    <property type="term" value="P:translation"/>
    <property type="evidence" value="ECO:0007669"/>
    <property type="project" value="UniProtKB-UniRule"/>
</dbReference>
<dbReference type="GO" id="GO:0015935">
    <property type="term" value="C:small ribosomal subunit"/>
    <property type="evidence" value="ECO:0007669"/>
    <property type="project" value="TreeGrafter"/>
</dbReference>
<dbReference type="PANTHER" id="PTHR12919">
    <property type="entry name" value="30S RIBOSOMAL PROTEIN S16"/>
    <property type="match status" value="1"/>
</dbReference>
<dbReference type="InterPro" id="IPR000307">
    <property type="entry name" value="Ribosomal_bS16"/>
</dbReference>
<name>A0A2M7TLZ2_UNCKA</name>